<keyword evidence="3 15" id="KW-0479">Metal-binding</keyword>
<dbReference type="Gene3D" id="3.40.50.300">
    <property type="entry name" value="P-loop containing nucleotide triphosphate hydrolases"/>
    <property type="match status" value="2"/>
</dbReference>
<feature type="domain" description="Helicase C-terminal" evidence="21">
    <location>
        <begin position="786"/>
        <end position="967"/>
    </location>
</feature>
<dbReference type="InterPro" id="IPR011545">
    <property type="entry name" value="DEAD/DEAH_box_helicase_dom"/>
</dbReference>
<dbReference type="SMART" id="SM00356">
    <property type="entry name" value="ZnF_C3H1"/>
    <property type="match status" value="1"/>
</dbReference>
<dbReference type="PROSITE" id="PS50908">
    <property type="entry name" value="RWD"/>
    <property type="match status" value="1"/>
</dbReference>
<evidence type="ECO:0000256" key="11">
    <source>
        <dbReference type="ARBA" id="ARBA00047984"/>
    </source>
</evidence>
<feature type="compositionally biased region" description="Basic residues" evidence="16">
    <location>
        <begin position="17"/>
        <end position="26"/>
    </location>
</feature>
<reference evidence="22" key="1">
    <citation type="journal article" date="2021" name="Genome Biol. Evol.">
        <title>A High-Quality Reference Genome for a Parasitic Bivalve with Doubly Uniparental Inheritance (Bivalvia: Unionida).</title>
        <authorList>
            <person name="Smith C.H."/>
        </authorList>
    </citation>
    <scope>NUCLEOTIDE SEQUENCE</scope>
    <source>
        <strain evidence="22">CHS0354</strain>
    </source>
</reference>
<evidence type="ECO:0000256" key="2">
    <source>
        <dbReference type="ARBA" id="ARBA00012552"/>
    </source>
</evidence>
<dbReference type="CDD" id="cd17985">
    <property type="entry name" value="DEXHc_DHX57"/>
    <property type="match status" value="1"/>
</dbReference>
<dbReference type="InterPro" id="IPR014001">
    <property type="entry name" value="Helicase_ATP-bd"/>
</dbReference>
<dbReference type="Pfam" id="PF21010">
    <property type="entry name" value="HA2_C"/>
    <property type="match status" value="1"/>
</dbReference>
<dbReference type="GO" id="GO:0008270">
    <property type="term" value="F:zinc ion binding"/>
    <property type="evidence" value="ECO:0007669"/>
    <property type="project" value="UniProtKB-KW"/>
</dbReference>
<dbReference type="CDD" id="cd23825">
    <property type="entry name" value="RWD_DHX57"/>
    <property type="match status" value="1"/>
</dbReference>
<dbReference type="Proteomes" id="UP001195483">
    <property type="component" value="Unassembled WGS sequence"/>
</dbReference>
<dbReference type="PANTHER" id="PTHR18934:SF145">
    <property type="entry name" value="ATP-DEPENDENT RNA HELICASE DHX57-RELATED"/>
    <property type="match status" value="1"/>
</dbReference>
<keyword evidence="4" id="KW-0547">Nucleotide-binding</keyword>
<dbReference type="Pfam" id="PF00642">
    <property type="entry name" value="zf-CCCH"/>
    <property type="match status" value="1"/>
</dbReference>
<evidence type="ECO:0000256" key="12">
    <source>
        <dbReference type="ARBA" id="ARBA00057709"/>
    </source>
</evidence>
<name>A0AAE0RYB6_9BIVA</name>
<evidence type="ECO:0000256" key="6">
    <source>
        <dbReference type="ARBA" id="ARBA00022801"/>
    </source>
</evidence>
<keyword evidence="7" id="KW-0347">Helicase</keyword>
<evidence type="ECO:0000256" key="7">
    <source>
        <dbReference type="ARBA" id="ARBA00022806"/>
    </source>
</evidence>
<evidence type="ECO:0000256" key="5">
    <source>
        <dbReference type="ARBA" id="ARBA00022771"/>
    </source>
</evidence>
<evidence type="ECO:0000259" key="19">
    <source>
        <dbReference type="PROSITE" id="PS50908"/>
    </source>
</evidence>
<dbReference type="InterPro" id="IPR016135">
    <property type="entry name" value="UBQ-conjugating_enzyme/RWD"/>
</dbReference>
<gene>
    <name evidence="22" type="ORF">CHS0354_009735</name>
</gene>
<reference evidence="22" key="2">
    <citation type="journal article" date="2021" name="Genome Biol. Evol.">
        <title>Developing a high-quality reference genome for a parasitic bivalve with doubly uniparental inheritance (Bivalvia: Unionida).</title>
        <authorList>
            <person name="Smith C.H."/>
        </authorList>
    </citation>
    <scope>NUCLEOTIDE SEQUENCE</scope>
    <source>
        <strain evidence="22">CHS0354</strain>
        <tissue evidence="22">Mantle</tissue>
    </source>
</reference>
<reference evidence="22" key="3">
    <citation type="submission" date="2023-05" db="EMBL/GenBank/DDBJ databases">
        <authorList>
            <person name="Smith C.H."/>
        </authorList>
    </citation>
    <scope>NUCLEOTIDE SEQUENCE</scope>
    <source>
        <strain evidence="22">CHS0354</strain>
        <tissue evidence="22">Mantle</tissue>
    </source>
</reference>
<dbReference type="Pfam" id="PF04408">
    <property type="entry name" value="WHD_HA2"/>
    <property type="match status" value="1"/>
</dbReference>
<evidence type="ECO:0000256" key="14">
    <source>
        <dbReference type="ARBA" id="ARBA00083389"/>
    </source>
</evidence>
<dbReference type="PROSITE" id="PS51192">
    <property type="entry name" value="HELICASE_ATP_BIND_1"/>
    <property type="match status" value="1"/>
</dbReference>
<feature type="domain" description="C3H1-type" evidence="18">
    <location>
        <begin position="253"/>
        <end position="280"/>
    </location>
</feature>
<feature type="compositionally biased region" description="Basic and acidic residues" evidence="16">
    <location>
        <begin position="67"/>
        <end position="79"/>
    </location>
</feature>
<evidence type="ECO:0000256" key="16">
    <source>
        <dbReference type="SAM" id="MobiDB-lite"/>
    </source>
</evidence>
<evidence type="ECO:0000256" key="3">
    <source>
        <dbReference type="ARBA" id="ARBA00022723"/>
    </source>
</evidence>
<dbReference type="InterPro" id="IPR001650">
    <property type="entry name" value="Helicase_C-like"/>
</dbReference>
<dbReference type="Gene3D" id="3.10.110.10">
    <property type="entry name" value="Ubiquitin Conjugating Enzyme"/>
    <property type="match status" value="1"/>
</dbReference>
<dbReference type="InterPro" id="IPR036855">
    <property type="entry name" value="Znf_CCCH_sf"/>
</dbReference>
<dbReference type="InterPro" id="IPR059023">
    <property type="entry name" value="RNA_hel_CTD"/>
</dbReference>
<evidence type="ECO:0000256" key="13">
    <source>
        <dbReference type="ARBA" id="ARBA00071682"/>
    </source>
</evidence>
<evidence type="ECO:0000259" key="18">
    <source>
        <dbReference type="PROSITE" id="PS50103"/>
    </source>
</evidence>
<dbReference type="InterPro" id="IPR000571">
    <property type="entry name" value="Znf_CCCH"/>
</dbReference>
<dbReference type="FunFam" id="3.40.50.300:FF:000325">
    <property type="entry name" value="ATP-dependent RNA helicase DHX29"/>
    <property type="match status" value="1"/>
</dbReference>
<feature type="domain" description="UBA" evidence="17">
    <location>
        <begin position="131"/>
        <end position="163"/>
    </location>
</feature>
<sequence>MSEYVNSVWKSAERRGGRPNRGRSRGRGVTQAHGAGSKKAFAGPDIDYDLLDDLGISAGWTTDNRRNARGLEHKSERQAKRGGCPVQSPMHRQTKRRGSPVRVPMQHLHMSTENQEMVKDMLRDLHGEEVEITRYGFERGRCTEALQLFDGDIGQALEYLICQSFHLQPRNDDNVCHDEKLGVEEDNFQEIYEERKDEMTALQSIYEDRFVERIPNRVWILTLSLPHLDRMVKGSSKKVMASSNTNFGKYNPLNDKTQCKFFLQGSCKFGARCKFKHSLSAKDDLFMTKDDTSNGEEVRKYELEIRFPVGNKYPKEMPIVALSTDDFYFQHQICLNITKRLLEEARPLSESGNPVVFTLVSLLEDESVLCDVIKLPPHPFTWPRSEEKLWMAKKPILDEEKCNRDVKFVTKEVENLSVEEERKAVKAMTNMVENKPEIKQQHEEEESIEPVVKVQRSSSKEDCVKKVNPSERLKQNRKLKEEFRKRLSFPAYKSMMSERQKLPAWEKQNEILELIEKHQVLVVSGMTGCGKTTQVPQFILDSYLKSRDLNICNIMCTQPRRISAMAVAERVAEERADKLGRIVGYQIRLEKVQSSLTRLLFCTTGIVLRRLEGDPTLQGITHIILDEVHERSEESDFLLMYLRDMLPKRPDLKIVMMSATMNSDLFSNYFSGCSIIDIPGRTFPVQQYFLEDIIEITGFVMDENSPYARPFKEMNSIHKGFNPKDDYDEMLDVNSDQSKPPSDKAQDQSLSVKQLYKRYSEYSKLTVKNMAFMDHTKINYDLVVELLEWIVLEKHPDEEFPEAGAILIFLPGYAEIQTLYDMLQANKNFGFHRNKAKYRIIPLHSTLSSQEQHAVFARPPEGMRKIVIATNIAETSITIDDIVWVIDSGKMKEKRYDQSKGMESLETIWVSRANALQRMGRAGRVQEGVCFHLFTGHRFEHHLQDQPVPEIQRAPLEQIVLRIRMLDILKKLDVVEVLNKLIEPPEEKSILAAISRLQHLGALDEKGELSPLGYHLGSLPVDVRIGKLMLLGAMFRCLDSALTIAACLSFKSPFVAPFGKKEEATQKKQEFAEGNSDHLTMLSAYRKWQDARKAGSHAAYSFCQENFLSQRTLEMLASMKQQFVELLSDIGFVKEGLSVRDVEMAAREDGTDGVARATGMANVNSLNWKLVAAILVGALYPNVVQVLTPESKYSQSSAGSVPKAPKPEELKFKTKSDGYVNIHPSSVNFQVRHYESPYLVFHEKVKTSKVFIRDCTMVSVYPLLLFAGGNISVDLHKGKFVLSVDDGWIRFMATSHQVAELVKELRFEVDQLMNDKIENPHMDLCTSLRGSKIIDTIVKLITTQ</sequence>
<dbReference type="Gene3D" id="1.20.120.1080">
    <property type="match status" value="1"/>
</dbReference>
<evidence type="ECO:0000313" key="22">
    <source>
        <dbReference type="EMBL" id="KAK3581846.1"/>
    </source>
</evidence>
<dbReference type="Pfam" id="PF05773">
    <property type="entry name" value="RWD"/>
    <property type="match status" value="1"/>
</dbReference>
<comment type="caution">
    <text evidence="22">The sequence shown here is derived from an EMBL/GenBank/DDBJ whole genome shotgun (WGS) entry which is preliminary data.</text>
</comment>
<dbReference type="GO" id="GO:0003723">
    <property type="term" value="F:RNA binding"/>
    <property type="evidence" value="ECO:0007669"/>
    <property type="project" value="TreeGrafter"/>
</dbReference>
<dbReference type="FunFam" id="1.20.120.1080:FF:000002">
    <property type="entry name" value="Putative ATP-dependent RNA helicase DHX36"/>
    <property type="match status" value="1"/>
</dbReference>
<dbReference type="PROSITE" id="PS50030">
    <property type="entry name" value="UBA"/>
    <property type="match status" value="1"/>
</dbReference>
<evidence type="ECO:0000256" key="15">
    <source>
        <dbReference type="PROSITE-ProRule" id="PRU00723"/>
    </source>
</evidence>
<evidence type="ECO:0000259" key="20">
    <source>
        <dbReference type="PROSITE" id="PS51192"/>
    </source>
</evidence>
<evidence type="ECO:0000256" key="1">
    <source>
        <dbReference type="ARBA" id="ARBA00008792"/>
    </source>
</evidence>
<accession>A0AAE0RYB6</accession>
<dbReference type="InterPro" id="IPR027417">
    <property type="entry name" value="P-loop_NTPase"/>
</dbReference>
<feature type="region of interest" description="Disordered" evidence="16">
    <location>
        <begin position="1"/>
        <end position="42"/>
    </location>
</feature>
<dbReference type="InterPro" id="IPR015940">
    <property type="entry name" value="UBA"/>
</dbReference>
<dbReference type="SMART" id="SM00490">
    <property type="entry name" value="HELICc"/>
    <property type="match status" value="1"/>
</dbReference>
<evidence type="ECO:0000256" key="9">
    <source>
        <dbReference type="ARBA" id="ARBA00022840"/>
    </source>
</evidence>
<evidence type="ECO:0000256" key="10">
    <source>
        <dbReference type="ARBA" id="ARBA00023054"/>
    </source>
</evidence>
<dbReference type="InterPro" id="IPR007502">
    <property type="entry name" value="Helicase-assoc_dom"/>
</dbReference>
<comment type="similarity">
    <text evidence="1">Belongs to the DEAD box helicase family. DEAH subfamily.</text>
</comment>
<organism evidence="22 23">
    <name type="scientific">Potamilus streckersoni</name>
    <dbReference type="NCBI Taxonomy" id="2493646"/>
    <lineage>
        <taxon>Eukaryota</taxon>
        <taxon>Metazoa</taxon>
        <taxon>Spiralia</taxon>
        <taxon>Lophotrochozoa</taxon>
        <taxon>Mollusca</taxon>
        <taxon>Bivalvia</taxon>
        <taxon>Autobranchia</taxon>
        <taxon>Heteroconchia</taxon>
        <taxon>Palaeoheterodonta</taxon>
        <taxon>Unionida</taxon>
        <taxon>Unionoidea</taxon>
        <taxon>Unionidae</taxon>
        <taxon>Ambleminae</taxon>
        <taxon>Lampsilini</taxon>
        <taxon>Potamilus</taxon>
    </lineage>
</organism>
<dbReference type="InterPro" id="IPR011709">
    <property type="entry name" value="DEAD-box_helicase_OB_fold"/>
</dbReference>
<dbReference type="SMART" id="SM00847">
    <property type="entry name" value="HA2"/>
    <property type="match status" value="1"/>
</dbReference>
<feature type="domain" description="Helicase ATP-binding" evidence="20">
    <location>
        <begin position="512"/>
        <end position="679"/>
    </location>
</feature>
<dbReference type="SMART" id="SM00487">
    <property type="entry name" value="DEXDc"/>
    <property type="match status" value="1"/>
</dbReference>
<evidence type="ECO:0000256" key="4">
    <source>
        <dbReference type="ARBA" id="ARBA00022741"/>
    </source>
</evidence>
<dbReference type="SUPFAM" id="SSF52540">
    <property type="entry name" value="P-loop containing nucleoside triphosphate hydrolases"/>
    <property type="match status" value="1"/>
</dbReference>
<comment type="function">
    <text evidence="12">Probable ATP-binding RNA helicase.</text>
</comment>
<feature type="domain" description="RWD" evidence="19">
    <location>
        <begin position="197"/>
        <end position="370"/>
    </location>
</feature>
<dbReference type="Pfam" id="PF07717">
    <property type="entry name" value="OB_NTP_bind"/>
    <property type="match status" value="1"/>
</dbReference>
<dbReference type="Pfam" id="PF00270">
    <property type="entry name" value="DEAD"/>
    <property type="match status" value="1"/>
</dbReference>
<keyword evidence="5 15" id="KW-0863">Zinc-finger</keyword>
<feature type="region of interest" description="Disordered" evidence="16">
    <location>
        <begin position="67"/>
        <end position="101"/>
    </location>
</feature>
<dbReference type="GO" id="GO:0005524">
    <property type="term" value="F:ATP binding"/>
    <property type="evidence" value="ECO:0007669"/>
    <property type="project" value="UniProtKB-KW"/>
</dbReference>
<dbReference type="Pfam" id="PF26026">
    <property type="entry name" value="RNA_hel_CTD"/>
    <property type="match status" value="1"/>
</dbReference>
<evidence type="ECO:0000259" key="21">
    <source>
        <dbReference type="PROSITE" id="PS51194"/>
    </source>
</evidence>
<dbReference type="PANTHER" id="PTHR18934">
    <property type="entry name" value="ATP-DEPENDENT RNA HELICASE"/>
    <property type="match status" value="1"/>
</dbReference>
<keyword evidence="6" id="KW-0378">Hydrolase</keyword>
<dbReference type="Pfam" id="PF00271">
    <property type="entry name" value="Helicase_C"/>
    <property type="match status" value="1"/>
</dbReference>
<keyword evidence="10" id="KW-0175">Coiled coil</keyword>
<dbReference type="EMBL" id="JAEAOA010000620">
    <property type="protein sequence ID" value="KAK3581846.1"/>
    <property type="molecule type" value="Genomic_DNA"/>
</dbReference>
<dbReference type="SUPFAM" id="SSF90229">
    <property type="entry name" value="CCCH zinc finger"/>
    <property type="match status" value="1"/>
</dbReference>
<comment type="catalytic activity">
    <reaction evidence="11">
        <text>ATP + H2O = ADP + phosphate + H(+)</text>
        <dbReference type="Rhea" id="RHEA:13065"/>
        <dbReference type="ChEBI" id="CHEBI:15377"/>
        <dbReference type="ChEBI" id="CHEBI:15378"/>
        <dbReference type="ChEBI" id="CHEBI:30616"/>
        <dbReference type="ChEBI" id="CHEBI:43474"/>
        <dbReference type="ChEBI" id="CHEBI:456216"/>
        <dbReference type="EC" id="3.6.4.13"/>
    </reaction>
</comment>
<protein>
    <recommendedName>
        <fullName evidence="13">Putative ATP-dependent RNA helicase DHX57</fullName>
        <ecNumber evidence="2">3.6.4.13</ecNumber>
    </recommendedName>
    <alternativeName>
        <fullName evidence="14">DEAH box protein 57</fullName>
    </alternativeName>
</protein>
<feature type="zinc finger region" description="C3H1-type" evidence="15">
    <location>
        <begin position="253"/>
        <end position="280"/>
    </location>
</feature>
<keyword evidence="8 15" id="KW-0862">Zinc</keyword>
<keyword evidence="23" id="KW-1185">Reference proteome</keyword>
<dbReference type="CDD" id="cd18791">
    <property type="entry name" value="SF2_C_RHA"/>
    <property type="match status" value="1"/>
</dbReference>
<dbReference type="PROSITE" id="PS51194">
    <property type="entry name" value="HELICASE_CTER"/>
    <property type="match status" value="1"/>
</dbReference>
<dbReference type="InterPro" id="IPR048333">
    <property type="entry name" value="HA2_WH"/>
</dbReference>
<dbReference type="GO" id="GO:0016787">
    <property type="term" value="F:hydrolase activity"/>
    <property type="evidence" value="ECO:0007669"/>
    <property type="project" value="UniProtKB-KW"/>
</dbReference>
<dbReference type="InterPro" id="IPR006575">
    <property type="entry name" value="RWD_dom"/>
</dbReference>
<proteinExistence type="inferred from homology"/>
<evidence type="ECO:0000256" key="8">
    <source>
        <dbReference type="ARBA" id="ARBA00022833"/>
    </source>
</evidence>
<dbReference type="PROSITE" id="PS50103">
    <property type="entry name" value="ZF_C3H1"/>
    <property type="match status" value="1"/>
</dbReference>
<evidence type="ECO:0000313" key="23">
    <source>
        <dbReference type="Proteomes" id="UP001195483"/>
    </source>
</evidence>
<evidence type="ECO:0000259" key="17">
    <source>
        <dbReference type="PROSITE" id="PS50030"/>
    </source>
</evidence>
<keyword evidence="9" id="KW-0067">ATP-binding</keyword>
<dbReference type="GO" id="GO:0003724">
    <property type="term" value="F:RNA helicase activity"/>
    <property type="evidence" value="ECO:0007669"/>
    <property type="project" value="UniProtKB-EC"/>
</dbReference>
<dbReference type="FunFam" id="3.40.50.300:FF:000284">
    <property type="entry name" value="probable ATP-dependent RNA helicase YTHDC2"/>
    <property type="match status" value="1"/>
</dbReference>
<dbReference type="EC" id="3.6.4.13" evidence="2"/>